<gene>
    <name evidence="3" type="ORF">HC175_11545</name>
</gene>
<evidence type="ECO:0000313" key="4">
    <source>
        <dbReference type="Proteomes" id="UP000703674"/>
    </source>
</evidence>
<evidence type="ECO:0000313" key="3">
    <source>
        <dbReference type="EMBL" id="NJW53555.1"/>
    </source>
</evidence>
<dbReference type="EMBL" id="JAAVJR010000006">
    <property type="protein sequence ID" value="NJW53555.1"/>
    <property type="molecule type" value="Genomic_DNA"/>
</dbReference>
<evidence type="ECO:0000256" key="1">
    <source>
        <dbReference type="SAM" id="Coils"/>
    </source>
</evidence>
<keyword evidence="2" id="KW-0812">Transmembrane</keyword>
<reference evidence="3 4" key="1">
    <citation type="submission" date="2020-03" db="EMBL/GenBank/DDBJ databases">
        <title>Salinimicrobium sp. nov, isolated from SCS.</title>
        <authorList>
            <person name="Cao W.R."/>
        </authorList>
    </citation>
    <scope>NUCLEOTIDE SEQUENCE [LARGE SCALE GENOMIC DNA]</scope>
    <source>
        <strain evidence="4">J15B91</strain>
    </source>
</reference>
<protein>
    <recommendedName>
        <fullName evidence="5">Holin</fullName>
    </recommendedName>
</protein>
<keyword evidence="4" id="KW-1185">Reference proteome</keyword>
<name>A0ABX1CZ71_9FLAO</name>
<comment type="caution">
    <text evidence="3">The sequence shown here is derived from an EMBL/GenBank/DDBJ whole genome shotgun (WGS) entry which is preliminary data.</text>
</comment>
<dbReference type="Proteomes" id="UP000703674">
    <property type="component" value="Unassembled WGS sequence"/>
</dbReference>
<evidence type="ECO:0000256" key="2">
    <source>
        <dbReference type="SAM" id="Phobius"/>
    </source>
</evidence>
<organism evidence="3 4">
    <name type="scientific">Salinimicrobium oceani</name>
    <dbReference type="NCBI Taxonomy" id="2722702"/>
    <lineage>
        <taxon>Bacteria</taxon>
        <taxon>Pseudomonadati</taxon>
        <taxon>Bacteroidota</taxon>
        <taxon>Flavobacteriia</taxon>
        <taxon>Flavobacteriales</taxon>
        <taxon>Flavobacteriaceae</taxon>
        <taxon>Salinimicrobium</taxon>
    </lineage>
</organism>
<sequence>MNLPLFQSFSDATNLLSIENVSVIGLLLAFCAYQVWQNKLSKDDFKIQVERLEAEIKLKDDKIDQIIEEHRKDLKDSSKDAVEMVNRYHIFVEQLGTLTRNGRSHH</sequence>
<proteinExistence type="predicted"/>
<evidence type="ECO:0008006" key="5">
    <source>
        <dbReference type="Google" id="ProtNLM"/>
    </source>
</evidence>
<feature type="coiled-coil region" evidence="1">
    <location>
        <begin position="42"/>
        <end position="69"/>
    </location>
</feature>
<keyword evidence="2" id="KW-0472">Membrane</keyword>
<dbReference type="RefSeq" id="WP_168138661.1">
    <property type="nucleotide sequence ID" value="NZ_JAAVJR010000006.1"/>
</dbReference>
<feature type="transmembrane region" description="Helical" evidence="2">
    <location>
        <begin position="15"/>
        <end position="36"/>
    </location>
</feature>
<keyword evidence="2" id="KW-1133">Transmembrane helix</keyword>
<accession>A0ABX1CZ71</accession>
<keyword evidence="1" id="KW-0175">Coiled coil</keyword>